<dbReference type="GO" id="GO:0071555">
    <property type="term" value="P:cell wall organization"/>
    <property type="evidence" value="ECO:0007669"/>
    <property type="project" value="UniProtKB-KW"/>
</dbReference>
<protein>
    <recommendedName>
        <fullName evidence="3">Probable endolytic peptidoglycan transglycosylase RlpA</fullName>
        <ecNumber evidence="3">4.2.2.-</ecNumber>
    </recommendedName>
</protein>
<dbReference type="SUPFAM" id="SSF50685">
    <property type="entry name" value="Barwin-like endoglucanases"/>
    <property type="match status" value="1"/>
</dbReference>
<dbReference type="STRING" id="56107.Cylst_3129"/>
<dbReference type="InterPro" id="IPR009009">
    <property type="entry name" value="RlpA-like_DPBB"/>
</dbReference>
<evidence type="ECO:0000313" key="6">
    <source>
        <dbReference type="EMBL" id="AFZ25296.1"/>
    </source>
</evidence>
<organism evidence="6 7">
    <name type="scientific">Cylindrospermum stagnale PCC 7417</name>
    <dbReference type="NCBI Taxonomy" id="56107"/>
    <lineage>
        <taxon>Bacteria</taxon>
        <taxon>Bacillati</taxon>
        <taxon>Cyanobacteriota</taxon>
        <taxon>Cyanophyceae</taxon>
        <taxon>Nostocales</taxon>
        <taxon>Nostocaceae</taxon>
        <taxon>Cylindrospermum</taxon>
    </lineage>
</organism>
<dbReference type="Gene3D" id="2.40.40.10">
    <property type="entry name" value="RlpA-like domain"/>
    <property type="match status" value="1"/>
</dbReference>
<dbReference type="OrthoDB" id="9779128at2"/>
<name>K9WZS3_9NOST</name>
<dbReference type="RefSeq" id="WP_015208548.1">
    <property type="nucleotide sequence ID" value="NC_019757.1"/>
</dbReference>
<keyword evidence="6" id="KW-0449">Lipoprotein</keyword>
<evidence type="ECO:0000256" key="3">
    <source>
        <dbReference type="HAMAP-Rule" id="MF_02071"/>
    </source>
</evidence>
<evidence type="ECO:0000313" key="7">
    <source>
        <dbReference type="Proteomes" id="UP000010475"/>
    </source>
</evidence>
<dbReference type="InterPro" id="IPR034718">
    <property type="entry name" value="RlpA"/>
</dbReference>
<keyword evidence="7" id="KW-1185">Reference proteome</keyword>
<feature type="domain" description="RlpA-like protein double-psi beta-barrel" evidence="5">
    <location>
        <begin position="289"/>
        <end position="374"/>
    </location>
</feature>
<comment type="similarity">
    <text evidence="3 4">Belongs to the RlpA family.</text>
</comment>
<dbReference type="HAMAP" id="MF_02071">
    <property type="entry name" value="RlpA"/>
    <property type="match status" value="1"/>
</dbReference>
<dbReference type="GO" id="GO:0000270">
    <property type="term" value="P:peptidoglycan metabolic process"/>
    <property type="evidence" value="ECO:0007669"/>
    <property type="project" value="UniProtKB-UniRule"/>
</dbReference>
<accession>K9WZS3</accession>
<comment type="function">
    <text evidence="3">Lytic transglycosylase with a strong preference for naked glycan strands that lack stem peptides.</text>
</comment>
<gene>
    <name evidence="3" type="primary">rlpA</name>
    <name evidence="6" type="ORF">Cylst_3129</name>
</gene>
<dbReference type="PANTHER" id="PTHR34183:SF1">
    <property type="entry name" value="ENDOLYTIC PEPTIDOGLYCAN TRANSGLYCOSYLASE RLPA"/>
    <property type="match status" value="1"/>
</dbReference>
<evidence type="ECO:0000256" key="2">
    <source>
        <dbReference type="ARBA" id="ARBA00023316"/>
    </source>
</evidence>
<dbReference type="PANTHER" id="PTHR34183">
    <property type="entry name" value="ENDOLYTIC PEPTIDOGLYCAN TRANSGLYCOSYLASE RLPA"/>
    <property type="match status" value="1"/>
</dbReference>
<evidence type="ECO:0000259" key="5">
    <source>
        <dbReference type="Pfam" id="PF03330"/>
    </source>
</evidence>
<dbReference type="EMBL" id="CP003642">
    <property type="protein sequence ID" value="AFZ25296.1"/>
    <property type="molecule type" value="Genomic_DNA"/>
</dbReference>
<evidence type="ECO:0000256" key="4">
    <source>
        <dbReference type="RuleBase" id="RU003495"/>
    </source>
</evidence>
<dbReference type="HOGENOM" id="CLU_055591_0_0_3"/>
<dbReference type="InterPro" id="IPR012997">
    <property type="entry name" value="RplA"/>
</dbReference>
<dbReference type="AlphaFoldDB" id="K9WZS3"/>
<evidence type="ECO:0000256" key="1">
    <source>
        <dbReference type="ARBA" id="ARBA00023239"/>
    </source>
</evidence>
<proteinExistence type="inferred from homology"/>
<dbReference type="KEGG" id="csg:Cylst_3129"/>
<dbReference type="EC" id="4.2.2.-" evidence="3"/>
<dbReference type="Proteomes" id="UP000010475">
    <property type="component" value="Chromosome"/>
</dbReference>
<keyword evidence="1 3" id="KW-0456">Lyase</keyword>
<dbReference type="InterPro" id="IPR036908">
    <property type="entry name" value="RlpA-like_sf"/>
</dbReference>
<dbReference type="NCBIfam" id="TIGR00413">
    <property type="entry name" value="rlpA"/>
    <property type="match status" value="1"/>
</dbReference>
<reference evidence="6 7" key="1">
    <citation type="submission" date="2012-06" db="EMBL/GenBank/DDBJ databases">
        <title>Finished chromosome of genome of Cylindrospermum stagnale PCC 7417.</title>
        <authorList>
            <consortium name="US DOE Joint Genome Institute"/>
            <person name="Gugger M."/>
            <person name="Coursin T."/>
            <person name="Rippka R."/>
            <person name="Tandeau De Marsac N."/>
            <person name="Huntemann M."/>
            <person name="Wei C.-L."/>
            <person name="Han J."/>
            <person name="Detter J.C."/>
            <person name="Han C."/>
            <person name="Tapia R."/>
            <person name="Chen A."/>
            <person name="Kyrpides N."/>
            <person name="Mavromatis K."/>
            <person name="Markowitz V."/>
            <person name="Szeto E."/>
            <person name="Ivanova N."/>
            <person name="Pagani I."/>
            <person name="Pati A."/>
            <person name="Goodwin L."/>
            <person name="Nordberg H.P."/>
            <person name="Cantor M.N."/>
            <person name="Hua S.X."/>
            <person name="Woyke T."/>
            <person name="Kerfeld C.A."/>
        </authorList>
    </citation>
    <scope>NUCLEOTIDE SEQUENCE [LARGE SCALE GENOMIC DNA]</scope>
    <source>
        <strain evidence="6 7">PCC 7417</strain>
    </source>
</reference>
<dbReference type="Pfam" id="PF03330">
    <property type="entry name" value="DPBB_1"/>
    <property type="match status" value="1"/>
</dbReference>
<dbReference type="eggNOG" id="COG0797">
    <property type="taxonomic scope" value="Bacteria"/>
</dbReference>
<sequence>MLLIGLLWITSCIGAILSFGQNLPASLTTKVLLTKGSSHLVKLVNQHRPFFVLPNQQINLWQTTLLPAKFLRIDWGSEGSQTNPVNQQDSAVTTVKDSKQKFCSAVPEIVVEQPKFKTASNLLQPTLMQSSSTHEYFFSNKILRSLQSFFRLENPVEQNYSSASLPVAVVNRDEQNYEVWVNNRKVANLPNEIAAQSMKQRLTQLVNSPNLDATQLRPALVNGIPALMLGHRFLFGIDKQISRQIERSSDLLAIEWVNNLRIALNVPALTLLQGQMAMYGLRPSQTKLSGAASWYGDYFHGRLTANGETYNQNELTVAHRSLPFNTYLQVTNLQTGKAVIVRVNDRGPYIPLRSIDLSREAARCLGSEITGVVPYEAVILQPNAPKTILDSSMLANKPTKELRLISDF</sequence>
<keyword evidence="2 3" id="KW-0961">Cell wall biogenesis/degradation</keyword>
<dbReference type="GO" id="GO:0008932">
    <property type="term" value="F:lytic endotransglycosylase activity"/>
    <property type="evidence" value="ECO:0007669"/>
    <property type="project" value="UniProtKB-UniRule"/>
</dbReference>
<dbReference type="CDD" id="cd22268">
    <property type="entry name" value="DPBB_RlpA-like"/>
    <property type="match status" value="1"/>
</dbReference>
<dbReference type="PATRIC" id="fig|56107.3.peg.3434"/>